<comment type="caution">
    <text evidence="1">The sequence shown here is derived from an EMBL/GenBank/DDBJ whole genome shotgun (WGS) entry which is preliminary data.</text>
</comment>
<protein>
    <submittedName>
        <fullName evidence="1">Uncharacterized protein</fullName>
    </submittedName>
</protein>
<dbReference type="EMBL" id="BARU01027747">
    <property type="protein sequence ID" value="GAH76092.1"/>
    <property type="molecule type" value="Genomic_DNA"/>
</dbReference>
<feature type="non-terminal residue" evidence="1">
    <location>
        <position position="246"/>
    </location>
</feature>
<sequence length="246" mass="27209">MNTSVVESLKAAGLYKEEGRMAEQTLKTILPDGQITEHLMAEIDYYDLKTIGDELEILIAQENPWIQALFAKNAVAIANAVRTVNVESASGFKGAVGGGRQLDMLRFRPEQFQNPAVAAAQRRLTWARAMALVPGAGVGYMGQLICAFDALGIDGHADLLMGTTEAMCIFGFANPSWVPATSAIRIRYIARQYNVQNADFDLAQVWDHFPLIELKEPLIVYPRETVLVEAEYYQNATDEIQPVGLW</sequence>
<organism evidence="1">
    <name type="scientific">marine sediment metagenome</name>
    <dbReference type="NCBI Taxonomy" id="412755"/>
    <lineage>
        <taxon>unclassified sequences</taxon>
        <taxon>metagenomes</taxon>
        <taxon>ecological metagenomes</taxon>
    </lineage>
</organism>
<reference evidence="1" key="1">
    <citation type="journal article" date="2014" name="Front. Microbiol.">
        <title>High frequency of phylogenetically diverse reductive dehalogenase-homologous genes in deep subseafloor sedimentary metagenomes.</title>
        <authorList>
            <person name="Kawai M."/>
            <person name="Futagami T."/>
            <person name="Toyoda A."/>
            <person name="Takaki Y."/>
            <person name="Nishi S."/>
            <person name="Hori S."/>
            <person name="Arai W."/>
            <person name="Tsubouchi T."/>
            <person name="Morono Y."/>
            <person name="Uchiyama I."/>
            <person name="Ito T."/>
            <person name="Fujiyama A."/>
            <person name="Inagaki F."/>
            <person name="Takami H."/>
        </authorList>
    </citation>
    <scope>NUCLEOTIDE SEQUENCE</scope>
    <source>
        <strain evidence="1">Expedition CK06-06</strain>
    </source>
</reference>
<accession>X1I316</accession>
<proteinExistence type="predicted"/>
<evidence type="ECO:0000313" key="1">
    <source>
        <dbReference type="EMBL" id="GAH76092.1"/>
    </source>
</evidence>
<gene>
    <name evidence="1" type="ORF">S03H2_44383</name>
</gene>
<dbReference type="AlphaFoldDB" id="X1I316"/>
<name>X1I316_9ZZZZ</name>